<accession>A0AA38G327</accession>
<reference evidence="1 2" key="1">
    <citation type="journal article" date="2021" name="Nat. Plants">
        <title>The Taxus genome provides insights into paclitaxel biosynthesis.</title>
        <authorList>
            <person name="Xiong X."/>
            <person name="Gou J."/>
            <person name="Liao Q."/>
            <person name="Li Y."/>
            <person name="Zhou Q."/>
            <person name="Bi G."/>
            <person name="Li C."/>
            <person name="Du R."/>
            <person name="Wang X."/>
            <person name="Sun T."/>
            <person name="Guo L."/>
            <person name="Liang H."/>
            <person name="Lu P."/>
            <person name="Wu Y."/>
            <person name="Zhang Z."/>
            <person name="Ro D.K."/>
            <person name="Shang Y."/>
            <person name="Huang S."/>
            <person name="Yan J."/>
        </authorList>
    </citation>
    <scope>NUCLEOTIDE SEQUENCE [LARGE SCALE GENOMIC DNA]</scope>
    <source>
        <strain evidence="1">Ta-2019</strain>
    </source>
</reference>
<feature type="non-terminal residue" evidence="1">
    <location>
        <position position="73"/>
    </location>
</feature>
<comment type="caution">
    <text evidence="1">The sequence shown here is derived from an EMBL/GenBank/DDBJ whole genome shotgun (WGS) entry which is preliminary data.</text>
</comment>
<sequence length="73" mass="8483">MFPPPLLRRPAALLLAQRDFQHVQEARRIEYIKEYLLKWKKLSLEDAATWAVHVFCRPSASPRCGLVRLPGRA</sequence>
<keyword evidence="2" id="KW-1185">Reference proteome</keyword>
<organism evidence="1 2">
    <name type="scientific">Taxus chinensis</name>
    <name type="common">Chinese yew</name>
    <name type="synonym">Taxus wallichiana var. chinensis</name>
    <dbReference type="NCBI Taxonomy" id="29808"/>
    <lineage>
        <taxon>Eukaryota</taxon>
        <taxon>Viridiplantae</taxon>
        <taxon>Streptophyta</taxon>
        <taxon>Embryophyta</taxon>
        <taxon>Tracheophyta</taxon>
        <taxon>Spermatophyta</taxon>
        <taxon>Pinopsida</taxon>
        <taxon>Pinidae</taxon>
        <taxon>Conifers II</taxon>
        <taxon>Cupressales</taxon>
        <taxon>Taxaceae</taxon>
        <taxon>Taxus</taxon>
    </lineage>
</organism>
<evidence type="ECO:0000313" key="2">
    <source>
        <dbReference type="Proteomes" id="UP000824469"/>
    </source>
</evidence>
<dbReference type="EMBL" id="JAHRHJ020000005">
    <property type="protein sequence ID" value="KAH9314323.1"/>
    <property type="molecule type" value="Genomic_DNA"/>
</dbReference>
<proteinExistence type="predicted"/>
<gene>
    <name evidence="1" type="ORF">KI387_022950</name>
</gene>
<protein>
    <submittedName>
        <fullName evidence="1">Uncharacterized protein</fullName>
    </submittedName>
</protein>
<dbReference type="AlphaFoldDB" id="A0AA38G327"/>
<name>A0AA38G327_TAXCH</name>
<dbReference type="Proteomes" id="UP000824469">
    <property type="component" value="Unassembled WGS sequence"/>
</dbReference>
<evidence type="ECO:0000313" key="1">
    <source>
        <dbReference type="EMBL" id="KAH9314323.1"/>
    </source>
</evidence>